<feature type="transmembrane region" description="Helical" evidence="6">
    <location>
        <begin position="218"/>
        <end position="236"/>
    </location>
</feature>
<dbReference type="Pfam" id="PF07690">
    <property type="entry name" value="MFS_1"/>
    <property type="match status" value="1"/>
</dbReference>
<feature type="transmembrane region" description="Helical" evidence="6">
    <location>
        <begin position="131"/>
        <end position="153"/>
    </location>
</feature>
<dbReference type="STRING" id="84035.SAMN05660742_115104"/>
<proteinExistence type="predicted"/>
<dbReference type="InterPro" id="IPR036259">
    <property type="entry name" value="MFS_trans_sf"/>
</dbReference>
<dbReference type="AlphaFoldDB" id="A0A1H7BCQ3"/>
<dbReference type="Gene3D" id="1.20.1250.20">
    <property type="entry name" value="MFS general substrate transporter like domains"/>
    <property type="match status" value="1"/>
</dbReference>
<feature type="domain" description="Major facilitator superfamily (MFS) profile" evidence="7">
    <location>
        <begin position="7"/>
        <end position="447"/>
    </location>
</feature>
<evidence type="ECO:0000313" key="8">
    <source>
        <dbReference type="EMBL" id="SEJ74067.1"/>
    </source>
</evidence>
<dbReference type="InterPro" id="IPR011701">
    <property type="entry name" value="MFS"/>
</dbReference>
<dbReference type="RefSeq" id="WP_091833178.1">
    <property type="nucleotide sequence ID" value="NZ_FNZK01000015.1"/>
</dbReference>
<dbReference type="EMBL" id="FNZK01000015">
    <property type="protein sequence ID" value="SEJ74067.1"/>
    <property type="molecule type" value="Genomic_DNA"/>
</dbReference>
<feature type="transmembrane region" description="Helical" evidence="6">
    <location>
        <begin position="257"/>
        <end position="283"/>
    </location>
</feature>
<dbReference type="GO" id="GO:0022857">
    <property type="term" value="F:transmembrane transporter activity"/>
    <property type="evidence" value="ECO:0007669"/>
    <property type="project" value="InterPro"/>
</dbReference>
<keyword evidence="2" id="KW-0813">Transport</keyword>
<comment type="subcellular location">
    <subcellularLocation>
        <location evidence="1">Cell membrane</location>
        <topology evidence="1">Multi-pass membrane protein</topology>
    </subcellularLocation>
</comment>
<accession>A0A1H7BCQ3</accession>
<feature type="transmembrane region" description="Helical" evidence="6">
    <location>
        <begin position="386"/>
        <end position="409"/>
    </location>
</feature>
<evidence type="ECO:0000256" key="3">
    <source>
        <dbReference type="ARBA" id="ARBA00022692"/>
    </source>
</evidence>
<feature type="transmembrane region" description="Helical" evidence="6">
    <location>
        <begin position="321"/>
        <end position="340"/>
    </location>
</feature>
<feature type="transmembrane region" description="Helical" evidence="6">
    <location>
        <begin position="98"/>
        <end position="119"/>
    </location>
</feature>
<keyword evidence="5 6" id="KW-0472">Membrane</keyword>
<dbReference type="Gene3D" id="1.20.1720.10">
    <property type="entry name" value="Multidrug resistance protein D"/>
    <property type="match status" value="1"/>
</dbReference>
<protein>
    <submittedName>
        <fullName evidence="8">Major Facilitator Superfamily protein</fullName>
    </submittedName>
</protein>
<dbReference type="InterPro" id="IPR020846">
    <property type="entry name" value="MFS_dom"/>
</dbReference>
<feature type="transmembrane region" description="Helical" evidence="6">
    <location>
        <begin position="346"/>
        <end position="365"/>
    </location>
</feature>
<dbReference type="GO" id="GO:0005886">
    <property type="term" value="C:plasma membrane"/>
    <property type="evidence" value="ECO:0007669"/>
    <property type="project" value="UniProtKB-SubCell"/>
</dbReference>
<evidence type="ECO:0000256" key="1">
    <source>
        <dbReference type="ARBA" id="ARBA00004651"/>
    </source>
</evidence>
<feature type="transmembrane region" description="Helical" evidence="6">
    <location>
        <begin position="45"/>
        <end position="61"/>
    </location>
</feature>
<dbReference type="PRINTS" id="PR01036">
    <property type="entry name" value="TCRTETB"/>
</dbReference>
<feature type="transmembrane region" description="Helical" evidence="6">
    <location>
        <begin position="73"/>
        <end position="92"/>
    </location>
</feature>
<keyword evidence="4 6" id="KW-1133">Transmembrane helix</keyword>
<feature type="transmembrane region" description="Helical" evidence="6">
    <location>
        <begin position="159"/>
        <end position="180"/>
    </location>
</feature>
<feature type="transmembrane region" description="Helical" evidence="6">
    <location>
        <begin position="421"/>
        <end position="444"/>
    </location>
</feature>
<dbReference type="Proteomes" id="UP000199662">
    <property type="component" value="Unassembled WGS sequence"/>
</dbReference>
<dbReference type="PROSITE" id="PS50850">
    <property type="entry name" value="MFS"/>
    <property type="match status" value="1"/>
</dbReference>
<evidence type="ECO:0000256" key="4">
    <source>
        <dbReference type="ARBA" id="ARBA00022989"/>
    </source>
</evidence>
<keyword evidence="3 6" id="KW-0812">Transmembrane</keyword>
<feature type="transmembrane region" description="Helical" evidence="6">
    <location>
        <begin position="289"/>
        <end position="309"/>
    </location>
</feature>
<dbReference type="SUPFAM" id="SSF103473">
    <property type="entry name" value="MFS general substrate transporter"/>
    <property type="match status" value="1"/>
</dbReference>
<evidence type="ECO:0000256" key="5">
    <source>
        <dbReference type="ARBA" id="ARBA00023136"/>
    </source>
</evidence>
<gene>
    <name evidence="8" type="ORF">SAMN05660742_115104</name>
</gene>
<evidence type="ECO:0000313" key="9">
    <source>
        <dbReference type="Proteomes" id="UP000199662"/>
    </source>
</evidence>
<sequence length="447" mass="47873">MSQANLIFLTVLTTSFLGPFMGSSINIAIPSIAETFVFPPAMLSWVVTAYLLGSVAVLVPFGKLADSIGRKKIYQSGLICLLVTTCLAGFSVSLPMLIVFRLLQGLSLAMIFSTSMALLISGHTAQDRGKVIGYSAAATYMGLSFGPVIGGLITQYLGWRAIFFFTAAGLLVSLVAIVKVKIEWYGVKGEKLDVFGSFLYCTSSIAVLYGLSAYAVNPWAFGILGSGVLLLVLFVYEQTKSQQPIIELYLFRNTIFAMSNLAAMIHYSSTFAIGFVLSLYLQLVRGFDASTAGLILLIQPLLMAIFSPWAGTLSDKIQPRFVASAGMFLTMLGLFFFTFLTQQTPIWLLGLNLILIGIGFAFFSSPNSNAVMGAVDPPIYGVASSILSVMRLSGQALSMAVVTVILSLYPQTSGVSATVMLHSFTVIFAVQAFCCACGVFVSLARGT</sequence>
<dbReference type="PANTHER" id="PTHR42718">
    <property type="entry name" value="MAJOR FACILITATOR SUPERFAMILY MULTIDRUG TRANSPORTER MFSC"/>
    <property type="match status" value="1"/>
</dbReference>
<name>A0A1H7BCQ3_9FIRM</name>
<feature type="transmembrane region" description="Helical" evidence="6">
    <location>
        <begin position="192"/>
        <end position="212"/>
    </location>
</feature>
<evidence type="ECO:0000256" key="2">
    <source>
        <dbReference type="ARBA" id="ARBA00022448"/>
    </source>
</evidence>
<dbReference type="CDD" id="cd17321">
    <property type="entry name" value="MFS_MMR_MDR_like"/>
    <property type="match status" value="1"/>
</dbReference>
<evidence type="ECO:0000256" key="6">
    <source>
        <dbReference type="SAM" id="Phobius"/>
    </source>
</evidence>
<evidence type="ECO:0000259" key="7">
    <source>
        <dbReference type="PROSITE" id="PS50850"/>
    </source>
</evidence>
<keyword evidence="9" id="KW-1185">Reference proteome</keyword>
<reference evidence="8 9" key="1">
    <citation type="submission" date="2016-10" db="EMBL/GenBank/DDBJ databases">
        <authorList>
            <person name="de Groot N.N."/>
        </authorList>
    </citation>
    <scope>NUCLEOTIDE SEQUENCE [LARGE SCALE GENOMIC DNA]</scope>
    <source>
        <strain evidence="8 9">DSM 2179</strain>
    </source>
</reference>
<organism evidence="8 9">
    <name type="scientific">Propionispira arboris</name>
    <dbReference type="NCBI Taxonomy" id="84035"/>
    <lineage>
        <taxon>Bacteria</taxon>
        <taxon>Bacillati</taxon>
        <taxon>Bacillota</taxon>
        <taxon>Negativicutes</taxon>
        <taxon>Selenomonadales</taxon>
        <taxon>Selenomonadaceae</taxon>
        <taxon>Propionispira</taxon>
    </lineage>
</organism>
<dbReference type="PANTHER" id="PTHR42718:SF9">
    <property type="entry name" value="MAJOR FACILITATOR SUPERFAMILY MULTIDRUG TRANSPORTER MFSC"/>
    <property type="match status" value="1"/>
</dbReference>